<keyword evidence="5 10" id="KW-0173">Coenzyme A biosynthesis</keyword>
<evidence type="ECO:0000256" key="8">
    <source>
        <dbReference type="ARBA" id="ARBA00047506"/>
    </source>
</evidence>
<dbReference type="Pfam" id="PF08546">
    <property type="entry name" value="ApbA_C"/>
    <property type="match status" value="1"/>
</dbReference>
<dbReference type="EMBL" id="DSYZ01000001">
    <property type="protein sequence ID" value="HGT82113.1"/>
    <property type="molecule type" value="Genomic_DNA"/>
</dbReference>
<evidence type="ECO:0000256" key="10">
    <source>
        <dbReference type="RuleBase" id="RU362068"/>
    </source>
</evidence>
<dbReference type="InterPro" id="IPR013752">
    <property type="entry name" value="KPA_reductase"/>
</dbReference>
<comment type="catalytic activity">
    <reaction evidence="9">
        <text>(R)-pantoate + NAD(+) = 2-dehydropantoate + NADH + H(+)</text>
        <dbReference type="Rhea" id="RHEA:61292"/>
        <dbReference type="ChEBI" id="CHEBI:11561"/>
        <dbReference type="ChEBI" id="CHEBI:15378"/>
        <dbReference type="ChEBI" id="CHEBI:15980"/>
        <dbReference type="ChEBI" id="CHEBI:57540"/>
        <dbReference type="ChEBI" id="CHEBI:57945"/>
    </reaction>
    <physiologicalReaction direction="right-to-left" evidence="9">
        <dbReference type="Rhea" id="RHEA:61294"/>
    </physiologicalReaction>
</comment>
<dbReference type="Gene3D" id="1.10.1040.10">
    <property type="entry name" value="N-(1-d-carboxylethyl)-l-norvaline Dehydrogenase, domain 2"/>
    <property type="match status" value="1"/>
</dbReference>
<dbReference type="GO" id="GO:0005737">
    <property type="term" value="C:cytoplasm"/>
    <property type="evidence" value="ECO:0007669"/>
    <property type="project" value="TreeGrafter"/>
</dbReference>
<evidence type="ECO:0000259" key="12">
    <source>
        <dbReference type="Pfam" id="PF08546"/>
    </source>
</evidence>
<accession>A0A7J3LZV6</accession>
<dbReference type="Pfam" id="PF02558">
    <property type="entry name" value="ApbA"/>
    <property type="match status" value="1"/>
</dbReference>
<dbReference type="PANTHER" id="PTHR43765">
    <property type="entry name" value="2-DEHYDROPANTOATE 2-REDUCTASE-RELATED"/>
    <property type="match status" value="1"/>
</dbReference>
<dbReference type="GO" id="GO:0015937">
    <property type="term" value="P:coenzyme A biosynthetic process"/>
    <property type="evidence" value="ECO:0007669"/>
    <property type="project" value="UniProtKB-UniPathway"/>
</dbReference>
<dbReference type="InterPro" id="IPR050838">
    <property type="entry name" value="Ketopantoate_reductase"/>
</dbReference>
<proteinExistence type="inferred from homology"/>
<evidence type="ECO:0000259" key="11">
    <source>
        <dbReference type="Pfam" id="PF02558"/>
    </source>
</evidence>
<evidence type="ECO:0000256" key="4">
    <source>
        <dbReference type="ARBA" id="ARBA00022857"/>
    </source>
</evidence>
<dbReference type="UniPathway" id="UPA00241"/>
<organism evidence="13">
    <name type="scientific">Archaeoglobus fulgidus</name>
    <dbReference type="NCBI Taxonomy" id="2234"/>
    <lineage>
        <taxon>Archaea</taxon>
        <taxon>Methanobacteriati</taxon>
        <taxon>Methanobacteriota</taxon>
        <taxon>Archaeoglobi</taxon>
        <taxon>Archaeoglobales</taxon>
        <taxon>Archaeoglobaceae</taxon>
        <taxon>Archaeoglobus</taxon>
    </lineage>
</organism>
<evidence type="ECO:0000256" key="1">
    <source>
        <dbReference type="ARBA" id="ARBA00004724"/>
    </source>
</evidence>
<evidence type="ECO:0000256" key="2">
    <source>
        <dbReference type="ARBA" id="ARBA00007870"/>
    </source>
</evidence>
<keyword evidence="4 10" id="KW-0521">NADP</keyword>
<evidence type="ECO:0000256" key="7">
    <source>
        <dbReference type="ARBA" id="ARBA00032024"/>
    </source>
</evidence>
<evidence type="ECO:0000256" key="6">
    <source>
        <dbReference type="ARBA" id="ARBA00023002"/>
    </source>
</evidence>
<dbReference type="GO" id="GO:0050661">
    <property type="term" value="F:NADP binding"/>
    <property type="evidence" value="ECO:0007669"/>
    <property type="project" value="TreeGrafter"/>
</dbReference>
<dbReference type="GO" id="GO:0008677">
    <property type="term" value="F:2-dehydropantoate 2-reductase activity"/>
    <property type="evidence" value="ECO:0007669"/>
    <property type="project" value="UniProtKB-EC"/>
</dbReference>
<dbReference type="SUPFAM" id="SSF48179">
    <property type="entry name" value="6-phosphogluconate dehydrogenase C-terminal domain-like"/>
    <property type="match status" value="1"/>
</dbReference>
<evidence type="ECO:0000313" key="13">
    <source>
        <dbReference type="EMBL" id="HGT82113.1"/>
    </source>
</evidence>
<dbReference type="InterPro" id="IPR003710">
    <property type="entry name" value="ApbA"/>
</dbReference>
<dbReference type="GO" id="GO:0015940">
    <property type="term" value="P:pantothenate biosynthetic process"/>
    <property type="evidence" value="ECO:0007669"/>
    <property type="project" value="InterPro"/>
</dbReference>
<feature type="domain" description="Ketopantoate reductase N-terminal" evidence="11">
    <location>
        <begin position="1"/>
        <end position="134"/>
    </location>
</feature>
<evidence type="ECO:0000256" key="9">
    <source>
        <dbReference type="ARBA" id="ARBA00048196"/>
    </source>
</evidence>
<dbReference type="InterPro" id="IPR013328">
    <property type="entry name" value="6PGD_dom2"/>
</dbReference>
<keyword evidence="6 10" id="KW-0560">Oxidoreductase</keyword>
<dbReference type="NCBIfam" id="TIGR00745">
    <property type="entry name" value="apbA_panE"/>
    <property type="match status" value="1"/>
</dbReference>
<reference evidence="13" key="1">
    <citation type="journal article" date="2020" name="mSystems">
        <title>Genome- and Community-Level Interaction Insights into Carbon Utilization and Element Cycling Functions of Hydrothermarchaeota in Hydrothermal Sediment.</title>
        <authorList>
            <person name="Zhou Z."/>
            <person name="Liu Y."/>
            <person name="Xu W."/>
            <person name="Pan J."/>
            <person name="Luo Z.H."/>
            <person name="Li M."/>
        </authorList>
    </citation>
    <scope>NUCLEOTIDE SEQUENCE [LARGE SCALE GENOMIC DNA]</scope>
    <source>
        <strain evidence="13">SpSt-587</strain>
    </source>
</reference>
<name>A0A7J3LZV6_ARCFL</name>
<sequence length="293" mass="32049">MGAGALGSLIGGLLQMSGKDVVFVARGKQLEALRKKLVITGLIHAELSVKAVEKPVNADVTFFTVKAYDSNVAAKALSEVDPGIVCTLQNGIGVEDILRKHVKRVVRGVTSYGANLADYGKVVYAGKGVVYLPKQNDAEIVANVLRDAGFSVEIVDDIEFRVWAKAIVNSVINPLTAICRVSNGFVVENENLRKIAERVAKEGEMLMRKLGYEFNAFDEVLKVAKMTAKNKSSMLQDVLRGKRTEVDFINGAIVEKCKEMGVDCIYNEILWKIVKGIEDGIALRDPDLRTTDF</sequence>
<dbReference type="EC" id="1.1.1.169" evidence="3 10"/>
<dbReference type="PANTHER" id="PTHR43765:SF2">
    <property type="entry name" value="2-DEHYDROPANTOATE 2-REDUCTASE"/>
    <property type="match status" value="1"/>
</dbReference>
<dbReference type="SUPFAM" id="SSF51735">
    <property type="entry name" value="NAD(P)-binding Rossmann-fold domains"/>
    <property type="match status" value="1"/>
</dbReference>
<dbReference type="Gene3D" id="3.40.50.720">
    <property type="entry name" value="NAD(P)-binding Rossmann-like Domain"/>
    <property type="match status" value="1"/>
</dbReference>
<evidence type="ECO:0000256" key="3">
    <source>
        <dbReference type="ARBA" id="ARBA00013014"/>
    </source>
</evidence>
<dbReference type="InterPro" id="IPR008927">
    <property type="entry name" value="6-PGluconate_DH-like_C_sf"/>
</dbReference>
<comment type="similarity">
    <text evidence="2 10">Belongs to the ketopantoate reductase family.</text>
</comment>
<dbReference type="InterPro" id="IPR013332">
    <property type="entry name" value="KPR_N"/>
</dbReference>
<comment type="function">
    <text evidence="10">Catalyzes the NADPH-dependent reduction of ketopantoate into pantoic acid.</text>
</comment>
<gene>
    <name evidence="13" type="ORF">ENT52_00015</name>
</gene>
<evidence type="ECO:0000256" key="5">
    <source>
        <dbReference type="ARBA" id="ARBA00022993"/>
    </source>
</evidence>
<protein>
    <recommendedName>
        <fullName evidence="3 10">2-dehydropantoate 2-reductase</fullName>
        <ecNumber evidence="3 10">1.1.1.169</ecNumber>
    </recommendedName>
    <alternativeName>
        <fullName evidence="7 10">Ketopantoate reductase</fullName>
    </alternativeName>
</protein>
<comment type="pathway">
    <text evidence="1 10">Cofactor biosynthesis; coenzyme A biosynthesis.</text>
</comment>
<dbReference type="InterPro" id="IPR036291">
    <property type="entry name" value="NAD(P)-bd_dom_sf"/>
</dbReference>
<comment type="catalytic activity">
    <reaction evidence="8">
        <text>(R)-pantoate + NADP(+) = 2-dehydropantoate + NADPH + H(+)</text>
        <dbReference type="Rhea" id="RHEA:16233"/>
        <dbReference type="ChEBI" id="CHEBI:11561"/>
        <dbReference type="ChEBI" id="CHEBI:15378"/>
        <dbReference type="ChEBI" id="CHEBI:15980"/>
        <dbReference type="ChEBI" id="CHEBI:57783"/>
        <dbReference type="ChEBI" id="CHEBI:58349"/>
        <dbReference type="EC" id="1.1.1.169"/>
    </reaction>
    <physiologicalReaction direction="right-to-left" evidence="8">
        <dbReference type="Rhea" id="RHEA:16235"/>
    </physiologicalReaction>
</comment>
<comment type="caution">
    <text evidence="13">The sequence shown here is derived from an EMBL/GenBank/DDBJ whole genome shotgun (WGS) entry which is preliminary data.</text>
</comment>
<dbReference type="AlphaFoldDB" id="A0A7J3LZV6"/>
<feature type="domain" description="Ketopantoate reductase C-terminal" evidence="12">
    <location>
        <begin position="158"/>
        <end position="278"/>
    </location>
</feature>